<dbReference type="EMBL" id="BEYU01000181">
    <property type="protein sequence ID" value="GBG34137.1"/>
    <property type="molecule type" value="Genomic_DNA"/>
</dbReference>
<accession>A0A2R5GTE0</accession>
<dbReference type="AlphaFoldDB" id="A0A2R5GTE0"/>
<keyword evidence="8" id="KW-0687">Ribonucleoprotein</keyword>
<dbReference type="InterPro" id="IPR017132">
    <property type="entry name" value="Lsm7"/>
</dbReference>
<keyword evidence="6" id="KW-0508">mRNA splicing</keyword>
<comment type="subcellular location">
    <subcellularLocation>
        <location evidence="1">Nucleus</location>
    </subcellularLocation>
</comment>
<evidence type="ECO:0000256" key="4">
    <source>
        <dbReference type="ARBA" id="ARBA00022728"/>
    </source>
</evidence>
<feature type="domain" description="Sm" evidence="10">
    <location>
        <begin position="8"/>
        <end position="74"/>
    </location>
</feature>
<dbReference type="InterPro" id="IPR001163">
    <property type="entry name" value="Sm_dom_euk/arc"/>
</dbReference>
<dbReference type="InterPro" id="IPR010920">
    <property type="entry name" value="LSM_dom_sf"/>
</dbReference>
<evidence type="ECO:0000256" key="9">
    <source>
        <dbReference type="SAM" id="MobiDB-lite"/>
    </source>
</evidence>
<evidence type="ECO:0000313" key="11">
    <source>
        <dbReference type="EMBL" id="GBG34137.1"/>
    </source>
</evidence>
<dbReference type="GO" id="GO:0005689">
    <property type="term" value="C:U12-type spliceosomal complex"/>
    <property type="evidence" value="ECO:0007669"/>
    <property type="project" value="TreeGrafter"/>
</dbReference>
<evidence type="ECO:0000256" key="1">
    <source>
        <dbReference type="ARBA" id="ARBA00004123"/>
    </source>
</evidence>
<dbReference type="GO" id="GO:0003723">
    <property type="term" value="F:RNA binding"/>
    <property type="evidence" value="ECO:0007669"/>
    <property type="project" value="UniProtKB-KW"/>
</dbReference>
<dbReference type="GO" id="GO:0071004">
    <property type="term" value="C:U2-type prespliceosome"/>
    <property type="evidence" value="ECO:0007669"/>
    <property type="project" value="TreeGrafter"/>
</dbReference>
<dbReference type="GO" id="GO:1990726">
    <property type="term" value="C:Lsm1-7-Pat1 complex"/>
    <property type="evidence" value="ECO:0007669"/>
    <property type="project" value="TreeGrafter"/>
</dbReference>
<dbReference type="InParanoid" id="A0A2R5GTE0"/>
<evidence type="ECO:0000259" key="10">
    <source>
        <dbReference type="SMART" id="SM00651"/>
    </source>
</evidence>
<dbReference type="FunCoup" id="A0A2R5GTE0">
    <property type="interactions" value="393"/>
</dbReference>
<dbReference type="GO" id="GO:0005688">
    <property type="term" value="C:U6 snRNP"/>
    <property type="evidence" value="ECO:0007669"/>
    <property type="project" value="TreeGrafter"/>
</dbReference>
<proteinExistence type="inferred from homology"/>
<dbReference type="PANTHER" id="PTHR10553:SF5">
    <property type="entry name" value="U6 SNRNA-ASSOCIATED SM-LIKE PROTEIN LSM7"/>
    <property type="match status" value="1"/>
</dbReference>
<dbReference type="OrthoDB" id="2146at2759"/>
<evidence type="ECO:0000313" key="12">
    <source>
        <dbReference type="Proteomes" id="UP000241890"/>
    </source>
</evidence>
<dbReference type="InterPro" id="IPR044641">
    <property type="entry name" value="Lsm7/SmG-like"/>
</dbReference>
<sequence>MHTGVSDKTLTNARGPFAIAVVGTLKGYDQLVNIVLEDTVEFMRDPEDPSLTTNETRALGLVVCRGNSVMLVCPAEGYVKTTSPFEQQQQDQEEQNDSGAAPEASS</sequence>
<organism evidence="11 12">
    <name type="scientific">Hondaea fermentalgiana</name>
    <dbReference type="NCBI Taxonomy" id="2315210"/>
    <lineage>
        <taxon>Eukaryota</taxon>
        <taxon>Sar</taxon>
        <taxon>Stramenopiles</taxon>
        <taxon>Bigyra</taxon>
        <taxon>Labyrinthulomycetes</taxon>
        <taxon>Thraustochytrida</taxon>
        <taxon>Thraustochytriidae</taxon>
        <taxon>Hondaea</taxon>
    </lineage>
</organism>
<dbReference type="GO" id="GO:0097526">
    <property type="term" value="C:spliceosomal tri-snRNP complex"/>
    <property type="evidence" value="ECO:0007669"/>
    <property type="project" value="TreeGrafter"/>
</dbReference>
<feature type="region of interest" description="Disordered" evidence="9">
    <location>
        <begin position="82"/>
        <end position="106"/>
    </location>
</feature>
<dbReference type="Proteomes" id="UP000241890">
    <property type="component" value="Unassembled WGS sequence"/>
</dbReference>
<evidence type="ECO:0000256" key="2">
    <source>
        <dbReference type="ARBA" id="ARBA00006850"/>
    </source>
</evidence>
<evidence type="ECO:0000256" key="6">
    <source>
        <dbReference type="ARBA" id="ARBA00023187"/>
    </source>
</evidence>
<evidence type="ECO:0000256" key="5">
    <source>
        <dbReference type="ARBA" id="ARBA00022884"/>
    </source>
</evidence>
<keyword evidence="7" id="KW-0539">Nucleus</keyword>
<name>A0A2R5GTE0_9STRA</name>
<evidence type="ECO:0000256" key="8">
    <source>
        <dbReference type="ARBA" id="ARBA00023274"/>
    </source>
</evidence>
<keyword evidence="3" id="KW-0507">mRNA processing</keyword>
<dbReference type="GO" id="GO:0000398">
    <property type="term" value="P:mRNA splicing, via spliceosome"/>
    <property type="evidence" value="ECO:0007669"/>
    <property type="project" value="InterPro"/>
</dbReference>
<keyword evidence="5" id="KW-0694">RNA-binding</keyword>
<comment type="caution">
    <text evidence="11">The sequence shown here is derived from an EMBL/GenBank/DDBJ whole genome shotgun (WGS) entry which is preliminary data.</text>
</comment>
<gene>
    <name evidence="11" type="ORF">FCC1311_103612</name>
</gene>
<keyword evidence="4" id="KW-0747">Spliceosome</keyword>
<dbReference type="PANTHER" id="PTHR10553">
    <property type="entry name" value="SMALL NUCLEAR RIBONUCLEOPROTEIN"/>
    <property type="match status" value="1"/>
</dbReference>
<dbReference type="SMART" id="SM00651">
    <property type="entry name" value="Sm"/>
    <property type="match status" value="1"/>
</dbReference>
<dbReference type="GO" id="GO:0000956">
    <property type="term" value="P:nuclear-transcribed mRNA catabolic process"/>
    <property type="evidence" value="ECO:0007669"/>
    <property type="project" value="InterPro"/>
</dbReference>
<reference evidence="11 12" key="1">
    <citation type="submission" date="2017-12" db="EMBL/GenBank/DDBJ databases">
        <title>Sequencing, de novo assembly and annotation of complete genome of a new Thraustochytrid species, strain FCC1311.</title>
        <authorList>
            <person name="Sedici K."/>
            <person name="Godart F."/>
            <person name="Aiese Cigliano R."/>
            <person name="Sanseverino W."/>
            <person name="Barakat M."/>
            <person name="Ortet P."/>
            <person name="Marechal E."/>
            <person name="Cagnac O."/>
            <person name="Amato A."/>
        </authorList>
    </citation>
    <scope>NUCLEOTIDE SEQUENCE [LARGE SCALE GENOMIC DNA]</scope>
</reference>
<evidence type="ECO:0000256" key="7">
    <source>
        <dbReference type="ARBA" id="ARBA00023242"/>
    </source>
</evidence>
<dbReference type="GO" id="GO:0071013">
    <property type="term" value="C:catalytic step 2 spliceosome"/>
    <property type="evidence" value="ECO:0007669"/>
    <property type="project" value="TreeGrafter"/>
</dbReference>
<dbReference type="Pfam" id="PF01423">
    <property type="entry name" value="LSM"/>
    <property type="match status" value="1"/>
</dbReference>
<comment type="similarity">
    <text evidence="2">Belongs to the snRNP Sm proteins family.</text>
</comment>
<keyword evidence="12" id="KW-1185">Reference proteome</keyword>
<dbReference type="Gene3D" id="2.30.30.100">
    <property type="match status" value="1"/>
</dbReference>
<evidence type="ECO:0000256" key="3">
    <source>
        <dbReference type="ARBA" id="ARBA00022664"/>
    </source>
</evidence>
<dbReference type="CDD" id="cd01729">
    <property type="entry name" value="LSm7"/>
    <property type="match status" value="1"/>
</dbReference>
<dbReference type="SUPFAM" id="SSF50182">
    <property type="entry name" value="Sm-like ribonucleoproteins"/>
    <property type="match status" value="1"/>
</dbReference>
<protein>
    <submittedName>
        <fullName evidence="11">U6 snRNA-associated Sm-like protein LSm7</fullName>
    </submittedName>
</protein>